<name>A0A978VNC5_ZIZJJ</name>
<reference evidence="1" key="1">
    <citation type="journal article" date="2021" name="Front. Plant Sci.">
        <title>Chromosome-Scale Genome Assembly for Chinese Sour Jujube and Insights Into Its Genome Evolution and Domestication Signature.</title>
        <authorList>
            <person name="Shen L.-Y."/>
            <person name="Luo H."/>
            <person name="Wang X.-L."/>
            <person name="Wang X.-M."/>
            <person name="Qiu X.-J."/>
            <person name="Liu H."/>
            <person name="Zhou S.-S."/>
            <person name="Jia K.-H."/>
            <person name="Nie S."/>
            <person name="Bao Y.-T."/>
            <person name="Zhang R.-G."/>
            <person name="Yun Q.-Z."/>
            <person name="Chai Y.-H."/>
            <person name="Lu J.-Y."/>
            <person name="Li Y."/>
            <person name="Zhao S.-W."/>
            <person name="Mao J.-F."/>
            <person name="Jia S.-G."/>
            <person name="Mao Y.-M."/>
        </authorList>
    </citation>
    <scope>NUCLEOTIDE SEQUENCE</scope>
    <source>
        <strain evidence="1">AT0</strain>
        <tissue evidence="1">Leaf</tissue>
    </source>
</reference>
<evidence type="ECO:0000313" key="1">
    <source>
        <dbReference type="EMBL" id="KAH7537050.1"/>
    </source>
</evidence>
<protein>
    <submittedName>
        <fullName evidence="1">Uncharacterized protein</fullName>
    </submittedName>
</protein>
<dbReference type="AlphaFoldDB" id="A0A978VNC5"/>
<dbReference type="Proteomes" id="UP000813462">
    <property type="component" value="Unassembled WGS sequence"/>
</dbReference>
<dbReference type="EMBL" id="JAEACU010000003">
    <property type="protein sequence ID" value="KAH7537050.1"/>
    <property type="molecule type" value="Genomic_DNA"/>
</dbReference>
<gene>
    <name evidence="1" type="ORF">FEM48_Zijuj03G0051100</name>
</gene>
<evidence type="ECO:0000313" key="2">
    <source>
        <dbReference type="Proteomes" id="UP000813462"/>
    </source>
</evidence>
<organism evidence="1 2">
    <name type="scientific">Ziziphus jujuba var. spinosa</name>
    <dbReference type="NCBI Taxonomy" id="714518"/>
    <lineage>
        <taxon>Eukaryota</taxon>
        <taxon>Viridiplantae</taxon>
        <taxon>Streptophyta</taxon>
        <taxon>Embryophyta</taxon>
        <taxon>Tracheophyta</taxon>
        <taxon>Spermatophyta</taxon>
        <taxon>Magnoliopsida</taxon>
        <taxon>eudicotyledons</taxon>
        <taxon>Gunneridae</taxon>
        <taxon>Pentapetalae</taxon>
        <taxon>rosids</taxon>
        <taxon>fabids</taxon>
        <taxon>Rosales</taxon>
        <taxon>Rhamnaceae</taxon>
        <taxon>Paliureae</taxon>
        <taxon>Ziziphus</taxon>
    </lineage>
</organism>
<proteinExistence type="predicted"/>
<comment type="caution">
    <text evidence="1">The sequence shown here is derived from an EMBL/GenBank/DDBJ whole genome shotgun (WGS) entry which is preliminary data.</text>
</comment>
<accession>A0A978VNC5</accession>
<sequence>MLALSNNNQFSYLDSGGDKSTMVEEEEILIDQRVKVCGRIGSHSLLNNSKVLEVFMLVFNPVFRLLVLNLFMMPYLGSQFTCGMSSQSVIPCAPLGTITGPVNANLQMFSSLQQVTKQGNLSNHNGFAADVASTTAAATNHVIAYGDVRWNKFSVEATTIL</sequence>